<name>A0ABU5N030_9BACT</name>
<gene>
    <name evidence="4" type="ORF">P9H32_14275</name>
</gene>
<evidence type="ECO:0000256" key="1">
    <source>
        <dbReference type="ARBA" id="ARBA00005817"/>
    </source>
</evidence>
<comment type="caution">
    <text evidence="4">The sequence shown here is derived from an EMBL/GenBank/DDBJ whole genome shotgun (WGS) entry which is preliminary data.</text>
</comment>
<dbReference type="InterPro" id="IPR014730">
    <property type="entry name" value="ETF_a/b_N"/>
</dbReference>
<organism evidence="4 5">
    <name type="scientific">Pontiella agarivorans</name>
    <dbReference type="NCBI Taxonomy" id="3038953"/>
    <lineage>
        <taxon>Bacteria</taxon>
        <taxon>Pseudomonadati</taxon>
        <taxon>Kiritimatiellota</taxon>
        <taxon>Kiritimatiellia</taxon>
        <taxon>Kiritimatiellales</taxon>
        <taxon>Pontiellaceae</taxon>
        <taxon>Pontiella</taxon>
    </lineage>
</organism>
<dbReference type="PANTHER" id="PTHR43153">
    <property type="entry name" value="ELECTRON TRANSFER FLAVOPROTEIN ALPHA"/>
    <property type="match status" value="1"/>
</dbReference>
<keyword evidence="2" id="KW-0249">Electron transport</keyword>
<dbReference type="Pfam" id="PF00766">
    <property type="entry name" value="ETF_alpha"/>
    <property type="match status" value="1"/>
</dbReference>
<dbReference type="SUPFAM" id="SSF52402">
    <property type="entry name" value="Adenine nucleotide alpha hydrolases-like"/>
    <property type="match status" value="1"/>
</dbReference>
<sequence length="298" mass="32822">MNELWVFNEPNQPVVDELLAKGRILADQAGMKLCRVSVDLPDFQNDYFTRALLTLVQKRRPQIMLFGATAIGKTLAPTLAAKLGTGLTADCTGLEIDPETQTLKMIRPAYSGNILATVICEKRRPQMATVRSGIFGPEPVQFEDIIIRPDCSSVRKRMQKTQKLDDAEREKLHSTEFIIAGGRGIGVPENFQCLEELAEVLGGAVGASKAVVDMGWRRWEQQVGLSGKTVAPVVYIACGISGAVQHLEGIRRADILVAINNDPEAPIFDYADYGLVGDVLEIVPEMIRQLHERHFPGK</sequence>
<dbReference type="SMART" id="SM00893">
    <property type="entry name" value="ETF"/>
    <property type="match status" value="1"/>
</dbReference>
<dbReference type="InterPro" id="IPR001308">
    <property type="entry name" value="ETF_a/FixB"/>
</dbReference>
<feature type="domain" description="Electron transfer flavoprotein alpha/beta-subunit N-terminal" evidence="3">
    <location>
        <begin position="4"/>
        <end position="162"/>
    </location>
</feature>
<accession>A0ABU5N030</accession>
<evidence type="ECO:0000259" key="3">
    <source>
        <dbReference type="SMART" id="SM00893"/>
    </source>
</evidence>
<keyword evidence="5" id="KW-1185">Reference proteome</keyword>
<dbReference type="InterPro" id="IPR029035">
    <property type="entry name" value="DHS-like_NAD/FAD-binding_dom"/>
</dbReference>
<dbReference type="PIRSF" id="PIRSF000089">
    <property type="entry name" value="Electra_flavoP_a"/>
    <property type="match status" value="1"/>
</dbReference>
<dbReference type="Gene3D" id="3.40.50.620">
    <property type="entry name" value="HUPs"/>
    <property type="match status" value="1"/>
</dbReference>
<dbReference type="EMBL" id="JARVCO010000012">
    <property type="protein sequence ID" value="MDZ8119792.1"/>
    <property type="molecule type" value="Genomic_DNA"/>
</dbReference>
<protein>
    <submittedName>
        <fullName evidence="4">Electron transfer flavoprotein subunit alpha/FixB family protein</fullName>
    </submittedName>
</protein>
<evidence type="ECO:0000313" key="5">
    <source>
        <dbReference type="Proteomes" id="UP001290861"/>
    </source>
</evidence>
<dbReference type="CDD" id="cd01715">
    <property type="entry name" value="ETF_alpha"/>
    <property type="match status" value="1"/>
</dbReference>
<dbReference type="SUPFAM" id="SSF52467">
    <property type="entry name" value="DHS-like NAD/FAD-binding domain"/>
    <property type="match status" value="1"/>
</dbReference>
<dbReference type="InterPro" id="IPR033947">
    <property type="entry name" value="ETF_alpha_N"/>
</dbReference>
<evidence type="ECO:0000313" key="4">
    <source>
        <dbReference type="EMBL" id="MDZ8119792.1"/>
    </source>
</evidence>
<dbReference type="InterPro" id="IPR014731">
    <property type="entry name" value="ETF_asu_C"/>
</dbReference>
<keyword evidence="2" id="KW-0813">Transport</keyword>
<dbReference type="RefSeq" id="WP_322609574.1">
    <property type="nucleotide sequence ID" value="NZ_JARVCO010000012.1"/>
</dbReference>
<evidence type="ECO:0000256" key="2">
    <source>
        <dbReference type="ARBA" id="ARBA00022982"/>
    </source>
</evidence>
<dbReference type="PANTHER" id="PTHR43153:SF1">
    <property type="entry name" value="ELECTRON TRANSFER FLAVOPROTEIN SUBUNIT ALPHA, MITOCHONDRIAL"/>
    <property type="match status" value="1"/>
</dbReference>
<dbReference type="Proteomes" id="UP001290861">
    <property type="component" value="Unassembled WGS sequence"/>
</dbReference>
<proteinExistence type="inferred from homology"/>
<reference evidence="4 5" key="1">
    <citation type="journal article" date="2024" name="Appl. Environ. Microbiol.">
        <title>Pontiella agarivorans sp. nov., a novel marine anaerobic bacterium capable of degrading macroalgal polysaccharides and fixing nitrogen.</title>
        <authorList>
            <person name="Liu N."/>
            <person name="Kivenson V."/>
            <person name="Peng X."/>
            <person name="Cui Z."/>
            <person name="Lankiewicz T.S."/>
            <person name="Gosselin K.M."/>
            <person name="English C.J."/>
            <person name="Blair E.M."/>
            <person name="O'Malley M.A."/>
            <person name="Valentine D.L."/>
        </authorList>
    </citation>
    <scope>NUCLEOTIDE SEQUENCE [LARGE SCALE GENOMIC DNA]</scope>
    <source>
        <strain evidence="4 5">NLcol2</strain>
    </source>
</reference>
<dbReference type="Gene3D" id="3.40.50.1220">
    <property type="entry name" value="TPP-binding domain"/>
    <property type="match status" value="1"/>
</dbReference>
<dbReference type="Pfam" id="PF01012">
    <property type="entry name" value="ETF"/>
    <property type="match status" value="1"/>
</dbReference>
<comment type="similarity">
    <text evidence="1">Belongs to the ETF alpha-subunit/FixB family.</text>
</comment>
<dbReference type="InterPro" id="IPR014729">
    <property type="entry name" value="Rossmann-like_a/b/a_fold"/>
</dbReference>